<comment type="catalytic activity">
    <reaction evidence="3">
        <text>L-methionyl-[protein] + [thioredoxin]-disulfide + H2O = L-methionyl-(S)-S-oxide-[protein] + [thioredoxin]-dithiol</text>
        <dbReference type="Rhea" id="RHEA:14217"/>
        <dbReference type="Rhea" id="RHEA-COMP:10698"/>
        <dbReference type="Rhea" id="RHEA-COMP:10700"/>
        <dbReference type="Rhea" id="RHEA-COMP:12313"/>
        <dbReference type="Rhea" id="RHEA-COMP:12315"/>
        <dbReference type="ChEBI" id="CHEBI:15377"/>
        <dbReference type="ChEBI" id="CHEBI:16044"/>
        <dbReference type="ChEBI" id="CHEBI:29950"/>
        <dbReference type="ChEBI" id="CHEBI:44120"/>
        <dbReference type="ChEBI" id="CHEBI:50058"/>
        <dbReference type="EC" id="1.8.4.11"/>
    </reaction>
</comment>
<protein>
    <recommendedName>
        <fullName evidence="1">peptide-methionine (S)-S-oxide reductase</fullName>
        <ecNumber evidence="1">1.8.4.11</ecNumber>
    </recommendedName>
</protein>
<keyword evidence="7" id="KW-1185">Reference proteome</keyword>
<dbReference type="SUPFAM" id="SSF55068">
    <property type="entry name" value="Peptide methionine sulfoxide reductase"/>
    <property type="match status" value="1"/>
</dbReference>
<evidence type="ECO:0000256" key="2">
    <source>
        <dbReference type="ARBA" id="ARBA00023002"/>
    </source>
</evidence>
<evidence type="ECO:0000256" key="1">
    <source>
        <dbReference type="ARBA" id="ARBA00012502"/>
    </source>
</evidence>
<dbReference type="AlphaFoldDB" id="A0A7Y0HB77"/>
<dbReference type="PANTHER" id="PTHR43774:SF1">
    <property type="entry name" value="PEPTIDE METHIONINE SULFOXIDE REDUCTASE MSRA 2"/>
    <property type="match status" value="1"/>
</dbReference>
<dbReference type="EC" id="1.8.4.11" evidence="1"/>
<sequence length="169" mass="19282">MKQQIGLGGSCHWCTEAIFSSLKGVESVDQGWFKSSDNSSQFSEAIRLRFDPHKISLTDLIAIHIDTHSATSEHSMREKYRSAIYVYTSTQSEAAQHALNLKQADYNKPLITHVLLAGEFKHSPSQYQNYYFSNPNKPFCEVRINPKLTMLLTRYHDNVDSSKLTHLSQ</sequence>
<dbReference type="InterPro" id="IPR002569">
    <property type="entry name" value="Met_Sox_Rdtase_MsrA_dom"/>
</dbReference>
<dbReference type="Pfam" id="PF01625">
    <property type="entry name" value="PMSR"/>
    <property type="match status" value="1"/>
</dbReference>
<dbReference type="EMBL" id="JABBMT010000002">
    <property type="protein sequence ID" value="NMM39577.1"/>
    <property type="molecule type" value="Genomic_DNA"/>
</dbReference>
<evidence type="ECO:0000256" key="4">
    <source>
        <dbReference type="ARBA" id="ARBA00048782"/>
    </source>
</evidence>
<name>A0A7Y0HB77_9GAMM</name>
<dbReference type="InterPro" id="IPR036509">
    <property type="entry name" value="Met_Sox_Rdtase_MsrA_sf"/>
</dbReference>
<dbReference type="Proteomes" id="UP000570493">
    <property type="component" value="Unassembled WGS sequence"/>
</dbReference>
<comment type="catalytic activity">
    <reaction evidence="4">
        <text>[thioredoxin]-disulfide + L-methionine + H2O = L-methionine (S)-S-oxide + [thioredoxin]-dithiol</text>
        <dbReference type="Rhea" id="RHEA:19993"/>
        <dbReference type="Rhea" id="RHEA-COMP:10698"/>
        <dbReference type="Rhea" id="RHEA-COMP:10700"/>
        <dbReference type="ChEBI" id="CHEBI:15377"/>
        <dbReference type="ChEBI" id="CHEBI:29950"/>
        <dbReference type="ChEBI" id="CHEBI:50058"/>
        <dbReference type="ChEBI" id="CHEBI:57844"/>
        <dbReference type="ChEBI" id="CHEBI:58772"/>
        <dbReference type="EC" id="1.8.4.11"/>
    </reaction>
</comment>
<feature type="domain" description="Peptide methionine sulphoxide reductase MsrA" evidence="5">
    <location>
        <begin position="5"/>
        <end position="140"/>
    </location>
</feature>
<evidence type="ECO:0000256" key="3">
    <source>
        <dbReference type="ARBA" id="ARBA00047806"/>
    </source>
</evidence>
<dbReference type="RefSeq" id="WP_169018276.1">
    <property type="nucleotide sequence ID" value="NZ_JABBMT010000002.1"/>
</dbReference>
<organism evidence="6 7">
    <name type="scientific">Pseudoalteromonas arctica</name>
    <dbReference type="NCBI Taxonomy" id="394751"/>
    <lineage>
        <taxon>Bacteria</taxon>
        <taxon>Pseudomonadati</taxon>
        <taxon>Pseudomonadota</taxon>
        <taxon>Gammaproteobacteria</taxon>
        <taxon>Alteromonadales</taxon>
        <taxon>Pseudoalteromonadaceae</taxon>
        <taxon>Pseudoalteromonas</taxon>
    </lineage>
</organism>
<evidence type="ECO:0000313" key="6">
    <source>
        <dbReference type="EMBL" id="NMM39577.1"/>
    </source>
</evidence>
<comment type="caution">
    <text evidence="6">The sequence shown here is derived from an EMBL/GenBank/DDBJ whole genome shotgun (WGS) entry which is preliminary data.</text>
</comment>
<gene>
    <name evidence="6" type="ORF">HHO47_01665</name>
</gene>
<keyword evidence="2" id="KW-0560">Oxidoreductase</keyword>
<dbReference type="PANTHER" id="PTHR43774">
    <property type="entry name" value="PEPTIDE METHIONINE SULFOXIDE REDUCTASE"/>
    <property type="match status" value="1"/>
</dbReference>
<evidence type="ECO:0000313" key="7">
    <source>
        <dbReference type="Proteomes" id="UP000570493"/>
    </source>
</evidence>
<dbReference type="GO" id="GO:0008113">
    <property type="term" value="F:peptide-methionine (S)-S-oxide reductase activity"/>
    <property type="evidence" value="ECO:0007669"/>
    <property type="project" value="UniProtKB-EC"/>
</dbReference>
<dbReference type="Gene3D" id="3.30.1060.10">
    <property type="entry name" value="Peptide methionine sulphoxide reductase MsrA"/>
    <property type="match status" value="1"/>
</dbReference>
<accession>A0A7Y0HB77</accession>
<reference evidence="6" key="1">
    <citation type="submission" date="2020-04" db="EMBL/GenBank/DDBJ databases">
        <title>Genome Sequencing for Pseudoaltermonas arctica.</title>
        <authorList>
            <person name="Elkins N.S."/>
        </authorList>
    </citation>
    <scope>NUCLEOTIDE SEQUENCE [LARGE SCALE GENOMIC DNA]</scope>
    <source>
        <strain evidence="6">NEC-BIFX-2020_0012</strain>
    </source>
</reference>
<proteinExistence type="predicted"/>
<evidence type="ECO:0000259" key="5">
    <source>
        <dbReference type="Pfam" id="PF01625"/>
    </source>
</evidence>